<accession>A0ABW5NQ56</accession>
<dbReference type="InterPro" id="IPR005490">
    <property type="entry name" value="LD_TPept_cat_dom"/>
</dbReference>
<proteinExistence type="inferred from homology"/>
<feature type="active site" description="Nucleophile" evidence="7">
    <location>
        <position position="142"/>
    </location>
</feature>
<dbReference type="PANTHER" id="PTHR36699">
    <property type="entry name" value="LD-TRANSPEPTIDASE"/>
    <property type="match status" value="1"/>
</dbReference>
<dbReference type="GO" id="GO:0016740">
    <property type="term" value="F:transferase activity"/>
    <property type="evidence" value="ECO:0007669"/>
    <property type="project" value="UniProtKB-KW"/>
</dbReference>
<keyword evidence="4 7" id="KW-0133">Cell shape</keyword>
<comment type="caution">
    <text evidence="9">The sequence shown here is derived from an EMBL/GenBank/DDBJ whole genome shotgun (WGS) entry which is preliminary data.</text>
</comment>
<protein>
    <submittedName>
        <fullName evidence="9">Murein L,D-transpeptidase family protein</fullName>
        <ecNumber evidence="9">2.-.-.-</ecNumber>
    </submittedName>
</protein>
<reference evidence="10" key="1">
    <citation type="journal article" date="2019" name="Int. J. Syst. Evol. Microbiol.">
        <title>The Global Catalogue of Microorganisms (GCM) 10K type strain sequencing project: providing services to taxonomists for standard genome sequencing and annotation.</title>
        <authorList>
            <consortium name="The Broad Institute Genomics Platform"/>
            <consortium name="The Broad Institute Genome Sequencing Center for Infectious Disease"/>
            <person name="Wu L."/>
            <person name="Ma J."/>
        </authorList>
    </citation>
    <scope>NUCLEOTIDE SEQUENCE [LARGE SCALE GENOMIC DNA]</scope>
    <source>
        <strain evidence="10">KCTC 42107</strain>
    </source>
</reference>
<comment type="pathway">
    <text evidence="1 7">Cell wall biogenesis; peptidoglycan biosynthesis.</text>
</comment>
<keyword evidence="10" id="KW-1185">Reference proteome</keyword>
<feature type="domain" description="L,D-TPase catalytic" evidence="8">
    <location>
        <begin position="30"/>
        <end position="166"/>
    </location>
</feature>
<evidence type="ECO:0000313" key="10">
    <source>
        <dbReference type="Proteomes" id="UP001597480"/>
    </source>
</evidence>
<keyword evidence="6 7" id="KW-0961">Cell wall biogenesis/degradation</keyword>
<organism evidence="9 10">
    <name type="scientific">Flavobacterium suzhouense</name>
    <dbReference type="NCBI Taxonomy" id="1529638"/>
    <lineage>
        <taxon>Bacteria</taxon>
        <taxon>Pseudomonadati</taxon>
        <taxon>Bacteroidota</taxon>
        <taxon>Flavobacteriia</taxon>
        <taxon>Flavobacteriales</taxon>
        <taxon>Flavobacteriaceae</taxon>
        <taxon>Flavobacterium</taxon>
    </lineage>
</organism>
<evidence type="ECO:0000256" key="1">
    <source>
        <dbReference type="ARBA" id="ARBA00004752"/>
    </source>
</evidence>
<comment type="similarity">
    <text evidence="2">Belongs to the YkuD family.</text>
</comment>
<evidence type="ECO:0000256" key="7">
    <source>
        <dbReference type="PROSITE-ProRule" id="PRU01373"/>
    </source>
</evidence>
<dbReference type="EMBL" id="JBHUMD010000005">
    <property type="protein sequence ID" value="MFD2601149.1"/>
    <property type="molecule type" value="Genomic_DNA"/>
</dbReference>
<name>A0ABW5NQ56_9FLAO</name>
<dbReference type="PANTHER" id="PTHR36699:SF1">
    <property type="entry name" value="L,D-TRANSPEPTIDASE YAFK-RELATED"/>
    <property type="match status" value="1"/>
</dbReference>
<dbReference type="EC" id="2.-.-.-" evidence="9"/>
<keyword evidence="5 7" id="KW-0573">Peptidoglycan synthesis</keyword>
<dbReference type="Gene3D" id="2.40.440.10">
    <property type="entry name" value="L,D-transpeptidase catalytic domain-like"/>
    <property type="match status" value="1"/>
</dbReference>
<evidence type="ECO:0000256" key="5">
    <source>
        <dbReference type="ARBA" id="ARBA00022984"/>
    </source>
</evidence>
<keyword evidence="3 9" id="KW-0808">Transferase</keyword>
<evidence type="ECO:0000256" key="4">
    <source>
        <dbReference type="ARBA" id="ARBA00022960"/>
    </source>
</evidence>
<dbReference type="RefSeq" id="WP_379819777.1">
    <property type="nucleotide sequence ID" value="NZ_JBHUMD010000005.1"/>
</dbReference>
<evidence type="ECO:0000259" key="8">
    <source>
        <dbReference type="PROSITE" id="PS52029"/>
    </source>
</evidence>
<evidence type="ECO:0000256" key="3">
    <source>
        <dbReference type="ARBA" id="ARBA00022679"/>
    </source>
</evidence>
<evidence type="ECO:0000256" key="6">
    <source>
        <dbReference type="ARBA" id="ARBA00023316"/>
    </source>
</evidence>
<feature type="active site" description="Proton donor/acceptor" evidence="7">
    <location>
        <position position="120"/>
    </location>
</feature>
<dbReference type="Proteomes" id="UP001597480">
    <property type="component" value="Unassembled WGS sequence"/>
</dbReference>
<dbReference type="CDD" id="cd16913">
    <property type="entry name" value="YkuD_like"/>
    <property type="match status" value="1"/>
</dbReference>
<dbReference type="SUPFAM" id="SSF141523">
    <property type="entry name" value="L,D-transpeptidase catalytic domain-like"/>
    <property type="match status" value="1"/>
</dbReference>
<dbReference type="InterPro" id="IPR038063">
    <property type="entry name" value="Transpep_catalytic_dom"/>
</dbReference>
<evidence type="ECO:0000313" key="9">
    <source>
        <dbReference type="EMBL" id="MFD2601149.1"/>
    </source>
</evidence>
<evidence type="ECO:0000256" key="2">
    <source>
        <dbReference type="ARBA" id="ARBA00005992"/>
    </source>
</evidence>
<gene>
    <name evidence="9" type="ORF">ACFSR3_03700</name>
</gene>
<sequence>MFCLLLFILIIIIVWCWYPATPLPKGTIIDKLVVRKSERKMEAYSEGNLIKTYNVALGKDPVGHKQFEGDNKTPEGIYIINDRNPRSAYYKNLGVSYPNATDKSNALKLGKPAGGDIKIHGLRNDKGYMGKLHKMKDWTAGCIAVTNDEMDELYATVKQNAEIEILK</sequence>
<dbReference type="Pfam" id="PF03734">
    <property type="entry name" value="YkuD"/>
    <property type="match status" value="1"/>
</dbReference>
<dbReference type="PROSITE" id="PS52029">
    <property type="entry name" value="LD_TPASE"/>
    <property type="match status" value="1"/>
</dbReference>